<evidence type="ECO:0000256" key="1">
    <source>
        <dbReference type="SAM" id="MobiDB-lite"/>
    </source>
</evidence>
<feature type="compositionally biased region" description="Acidic residues" evidence="1">
    <location>
        <begin position="78"/>
        <end position="95"/>
    </location>
</feature>
<feature type="compositionally biased region" description="Low complexity" evidence="1">
    <location>
        <begin position="57"/>
        <end position="67"/>
    </location>
</feature>
<evidence type="ECO:0000313" key="3">
    <source>
        <dbReference type="Proteomes" id="UP000235371"/>
    </source>
</evidence>
<feature type="compositionally biased region" description="Basic residues" evidence="1">
    <location>
        <begin position="133"/>
        <end position="142"/>
    </location>
</feature>
<reference evidence="2 3" key="1">
    <citation type="submission" date="2016-04" db="EMBL/GenBank/DDBJ databases">
        <title>A degradative enzymes factory behind the ericoid mycorrhizal symbiosis.</title>
        <authorList>
            <consortium name="DOE Joint Genome Institute"/>
            <person name="Martino E."/>
            <person name="Morin E."/>
            <person name="Grelet G."/>
            <person name="Kuo A."/>
            <person name="Kohler A."/>
            <person name="Daghino S."/>
            <person name="Barry K."/>
            <person name="Choi C."/>
            <person name="Cichocki N."/>
            <person name="Clum A."/>
            <person name="Copeland A."/>
            <person name="Hainaut M."/>
            <person name="Haridas S."/>
            <person name="Labutti K."/>
            <person name="Lindquist E."/>
            <person name="Lipzen A."/>
            <person name="Khouja H.-R."/>
            <person name="Murat C."/>
            <person name="Ohm R."/>
            <person name="Olson A."/>
            <person name="Spatafora J."/>
            <person name="Veneault-Fourrey C."/>
            <person name="Henrissat B."/>
            <person name="Grigoriev I."/>
            <person name="Martin F."/>
            <person name="Perotto S."/>
        </authorList>
    </citation>
    <scope>NUCLEOTIDE SEQUENCE [LARGE SCALE GENOMIC DNA]</scope>
    <source>
        <strain evidence="2 3">E</strain>
    </source>
</reference>
<name>A0A2J6T356_9HELO</name>
<gene>
    <name evidence="2" type="ORF">K444DRAFT_27966</name>
</gene>
<keyword evidence="3" id="KW-1185">Reference proteome</keyword>
<feature type="compositionally biased region" description="Acidic residues" evidence="1">
    <location>
        <begin position="113"/>
        <end position="123"/>
    </location>
</feature>
<organism evidence="2 3">
    <name type="scientific">Hyaloscypha bicolor E</name>
    <dbReference type="NCBI Taxonomy" id="1095630"/>
    <lineage>
        <taxon>Eukaryota</taxon>
        <taxon>Fungi</taxon>
        <taxon>Dikarya</taxon>
        <taxon>Ascomycota</taxon>
        <taxon>Pezizomycotina</taxon>
        <taxon>Leotiomycetes</taxon>
        <taxon>Helotiales</taxon>
        <taxon>Hyaloscyphaceae</taxon>
        <taxon>Hyaloscypha</taxon>
        <taxon>Hyaloscypha bicolor</taxon>
    </lineage>
</organism>
<accession>A0A2J6T356</accession>
<dbReference type="RefSeq" id="XP_024734375.1">
    <property type="nucleotide sequence ID" value="XM_024871553.1"/>
</dbReference>
<dbReference type="GeneID" id="36579635"/>
<protein>
    <submittedName>
        <fullName evidence="2">Uncharacterized protein</fullName>
    </submittedName>
</protein>
<dbReference type="Proteomes" id="UP000235371">
    <property type="component" value="Unassembled WGS sequence"/>
</dbReference>
<feature type="region of interest" description="Disordered" evidence="1">
    <location>
        <begin position="57"/>
        <end position="142"/>
    </location>
</feature>
<proteinExistence type="predicted"/>
<dbReference type="AlphaFoldDB" id="A0A2J6T356"/>
<sequence length="142" mass="15524">MERKSSGVPIEVSSSFIDNFNTYQSHHQPISSTQAGCAQCGCRVSSVETEQLQQLQSIASTSMASSSNPPDARMSSDSDPDYEPGGEEDEEEQSEGENLAQAYLERLLAGELGVEDEAEEEDGQEGRDGIWRHPGRNRGRTQ</sequence>
<dbReference type="InParanoid" id="A0A2J6T356"/>
<dbReference type="EMBL" id="KZ613846">
    <property type="protein sequence ID" value="PMD57471.1"/>
    <property type="molecule type" value="Genomic_DNA"/>
</dbReference>
<evidence type="ECO:0000313" key="2">
    <source>
        <dbReference type="EMBL" id="PMD57471.1"/>
    </source>
</evidence>